<evidence type="ECO:0000313" key="2">
    <source>
        <dbReference type="EMBL" id="RLK60153.1"/>
    </source>
</evidence>
<name>A0A421B7F3_9PSEU</name>
<feature type="transmembrane region" description="Helical" evidence="1">
    <location>
        <begin position="12"/>
        <end position="32"/>
    </location>
</feature>
<dbReference type="AlphaFoldDB" id="A0A421B7F3"/>
<evidence type="ECO:0000256" key="1">
    <source>
        <dbReference type="SAM" id="Phobius"/>
    </source>
</evidence>
<sequence length="33" mass="3433">MSPAALVTWEGLELAIMGLAFGFAVILTRAPVS</sequence>
<dbReference type="Proteomes" id="UP000282454">
    <property type="component" value="Unassembled WGS sequence"/>
</dbReference>
<organism evidence="2 3">
    <name type="scientific">Actinokineospora cianjurensis</name>
    <dbReference type="NCBI Taxonomy" id="585224"/>
    <lineage>
        <taxon>Bacteria</taxon>
        <taxon>Bacillati</taxon>
        <taxon>Actinomycetota</taxon>
        <taxon>Actinomycetes</taxon>
        <taxon>Pseudonocardiales</taxon>
        <taxon>Pseudonocardiaceae</taxon>
        <taxon>Actinokineospora</taxon>
    </lineage>
</organism>
<proteinExistence type="predicted"/>
<accession>A0A421B7F3</accession>
<gene>
    <name evidence="2" type="ORF">CLV68_0651</name>
</gene>
<comment type="caution">
    <text evidence="2">The sequence shown here is derived from an EMBL/GenBank/DDBJ whole genome shotgun (WGS) entry which is preliminary data.</text>
</comment>
<evidence type="ECO:0000313" key="3">
    <source>
        <dbReference type="Proteomes" id="UP000282454"/>
    </source>
</evidence>
<protein>
    <submittedName>
        <fullName evidence="2">Uncharacterized protein</fullName>
    </submittedName>
</protein>
<keyword evidence="1" id="KW-0812">Transmembrane</keyword>
<dbReference type="EMBL" id="RCDD01000001">
    <property type="protein sequence ID" value="RLK60153.1"/>
    <property type="molecule type" value="Genomic_DNA"/>
</dbReference>
<keyword evidence="1" id="KW-1133">Transmembrane helix</keyword>
<keyword evidence="1" id="KW-0472">Membrane</keyword>
<keyword evidence="3" id="KW-1185">Reference proteome</keyword>
<reference evidence="2 3" key="1">
    <citation type="submission" date="2018-10" db="EMBL/GenBank/DDBJ databases">
        <title>Genomic Encyclopedia of Archaeal and Bacterial Type Strains, Phase II (KMG-II): from individual species to whole genera.</title>
        <authorList>
            <person name="Goeker M."/>
        </authorList>
    </citation>
    <scope>NUCLEOTIDE SEQUENCE [LARGE SCALE GENOMIC DNA]</scope>
    <source>
        <strain evidence="2 3">DSM 45657</strain>
    </source>
</reference>